<gene>
    <name evidence="1" type="ORF">SAMN04487988_110143</name>
</gene>
<dbReference type="STRING" id="435880.SAMN04487988_110143"/>
<evidence type="ECO:0000313" key="2">
    <source>
        <dbReference type="Proteomes" id="UP000199642"/>
    </source>
</evidence>
<name>A0A1I2VYA1_9BACT</name>
<evidence type="ECO:0000313" key="1">
    <source>
        <dbReference type="EMBL" id="SFG92291.1"/>
    </source>
</evidence>
<reference evidence="2" key="1">
    <citation type="submission" date="2016-10" db="EMBL/GenBank/DDBJ databases">
        <authorList>
            <person name="Varghese N."/>
            <person name="Submissions S."/>
        </authorList>
    </citation>
    <scope>NUCLEOTIDE SEQUENCE [LARGE SCALE GENOMIC DNA]</scope>
    <source>
        <strain evidence="2">DSM 19315</strain>
    </source>
</reference>
<sequence>MRIKTKVESMDSVYSLESVEKVDPVDNVESMEKSAGIYGISTGYLWSIWRGTGELMNWKRVEVVALVWWFGDIFSGATPALLKAIKIFHS</sequence>
<dbReference type="AlphaFoldDB" id="A0A1I2VYA1"/>
<dbReference type="Proteomes" id="UP000199642">
    <property type="component" value="Unassembled WGS sequence"/>
</dbReference>
<organism evidence="1 2">
    <name type="scientific">Algoriphagus hitonicola</name>
    <dbReference type="NCBI Taxonomy" id="435880"/>
    <lineage>
        <taxon>Bacteria</taxon>
        <taxon>Pseudomonadati</taxon>
        <taxon>Bacteroidota</taxon>
        <taxon>Cytophagia</taxon>
        <taxon>Cytophagales</taxon>
        <taxon>Cyclobacteriaceae</taxon>
        <taxon>Algoriphagus</taxon>
    </lineage>
</organism>
<proteinExistence type="predicted"/>
<keyword evidence="2" id="KW-1185">Reference proteome</keyword>
<dbReference type="EMBL" id="FOPC01000010">
    <property type="protein sequence ID" value="SFG92291.1"/>
    <property type="molecule type" value="Genomic_DNA"/>
</dbReference>
<protein>
    <submittedName>
        <fullName evidence="1">Uncharacterized protein</fullName>
    </submittedName>
</protein>
<accession>A0A1I2VYA1</accession>